<reference evidence="6" key="1">
    <citation type="journal article" date="2018" name="Environ. Microbiol.">
        <title>Sporulation capability and amylosome conservation among diverse human colonic and rumen isolates of the keystone starch-degrader Ruminococcus bromii.</title>
        <authorList>
            <person name="Mukhopadhya I."/>
            <person name="Morais S."/>
            <person name="Laverde-Gomez J."/>
            <person name="Sheridan P.O."/>
            <person name="Walker A.W."/>
            <person name="Kelly W."/>
            <person name="Klieve A.V."/>
            <person name="Ouwerkerk D."/>
            <person name="Duncan S.H."/>
            <person name="Louis P."/>
            <person name="Koropatkin N."/>
            <person name="Cockburn D."/>
            <person name="Kibler R."/>
            <person name="Cooper P.J."/>
            <person name="Sandoval C."/>
            <person name="Crost E."/>
            <person name="Juge N."/>
            <person name="Bayer E.A."/>
            <person name="Flint H.J."/>
        </authorList>
    </citation>
    <scope>NUCLEOTIDE SEQUENCE [LARGE SCALE GENOMIC DNA]</scope>
    <source>
        <strain evidence="6">ATCC 27255</strain>
    </source>
</reference>
<dbReference type="InterPro" id="IPR006059">
    <property type="entry name" value="SBP"/>
</dbReference>
<accession>A0A2N0UJ74</accession>
<keyword evidence="3 5" id="KW-0732">Signal</keyword>
<evidence type="ECO:0000256" key="1">
    <source>
        <dbReference type="ARBA" id="ARBA00008520"/>
    </source>
</evidence>
<protein>
    <submittedName>
        <fullName evidence="6">Cyclodextrin-binding protein</fullName>
    </submittedName>
</protein>
<dbReference type="GO" id="GO:0042956">
    <property type="term" value="P:maltodextrin transmembrane transport"/>
    <property type="evidence" value="ECO:0007669"/>
    <property type="project" value="TreeGrafter"/>
</dbReference>
<evidence type="ECO:0000256" key="2">
    <source>
        <dbReference type="ARBA" id="ARBA00022448"/>
    </source>
</evidence>
<dbReference type="PANTHER" id="PTHR30061:SF50">
    <property type="entry name" value="MALTOSE_MALTODEXTRIN-BINDING PERIPLASMIC PROTEIN"/>
    <property type="match status" value="1"/>
</dbReference>
<gene>
    <name evidence="6" type="primary">cycB</name>
    <name evidence="6" type="ORF">RBATCC27255_01898</name>
</gene>
<proteinExistence type="inferred from homology"/>
<dbReference type="GO" id="GO:1901982">
    <property type="term" value="F:maltose binding"/>
    <property type="evidence" value="ECO:0007669"/>
    <property type="project" value="TreeGrafter"/>
</dbReference>
<dbReference type="PANTHER" id="PTHR30061">
    <property type="entry name" value="MALTOSE-BINDING PERIPLASMIC PROTEIN"/>
    <property type="match status" value="1"/>
</dbReference>
<feature type="chain" id="PRO_5039499547" evidence="5">
    <location>
        <begin position="18"/>
        <end position="445"/>
    </location>
</feature>
<evidence type="ECO:0000313" key="6">
    <source>
        <dbReference type="EMBL" id="PKD27031.1"/>
    </source>
</evidence>
<feature type="signal peptide" evidence="5">
    <location>
        <begin position="1"/>
        <end position="17"/>
    </location>
</feature>
<dbReference type="SUPFAM" id="SSF53850">
    <property type="entry name" value="Periplasmic binding protein-like II"/>
    <property type="match status" value="1"/>
</dbReference>
<dbReference type="Gene3D" id="3.40.190.10">
    <property type="entry name" value="Periplasmic binding protein-like II"/>
    <property type="match status" value="2"/>
</dbReference>
<comment type="caution">
    <text evidence="6">The sequence shown here is derived from an EMBL/GenBank/DDBJ whole genome shotgun (WGS) entry which is preliminary data.</text>
</comment>
<dbReference type="RefSeq" id="WP_101029805.1">
    <property type="nucleotide sequence ID" value="NZ_CABMMZ010000073.1"/>
</dbReference>
<dbReference type="GO" id="GO:0055052">
    <property type="term" value="C:ATP-binding cassette (ABC) transporter complex, substrate-binding subunit-containing"/>
    <property type="evidence" value="ECO:0007669"/>
    <property type="project" value="TreeGrafter"/>
</dbReference>
<keyword evidence="2" id="KW-0813">Transport</keyword>
<dbReference type="Proteomes" id="UP000233425">
    <property type="component" value="Unassembled WGS sequence"/>
</dbReference>
<evidence type="ECO:0000256" key="4">
    <source>
        <dbReference type="SAM" id="MobiDB-lite"/>
    </source>
</evidence>
<dbReference type="GO" id="GO:0015768">
    <property type="term" value="P:maltose transport"/>
    <property type="evidence" value="ECO:0007669"/>
    <property type="project" value="TreeGrafter"/>
</dbReference>
<feature type="compositionally biased region" description="Polar residues" evidence="4">
    <location>
        <begin position="27"/>
        <end position="41"/>
    </location>
</feature>
<evidence type="ECO:0000313" key="7">
    <source>
        <dbReference type="Proteomes" id="UP000233425"/>
    </source>
</evidence>
<dbReference type="EMBL" id="NNSR01000073">
    <property type="protein sequence ID" value="PKD27031.1"/>
    <property type="molecule type" value="Genomic_DNA"/>
</dbReference>
<feature type="region of interest" description="Disordered" evidence="4">
    <location>
        <begin position="26"/>
        <end position="46"/>
    </location>
</feature>
<organism evidence="6 7">
    <name type="scientific">Ruminococcus bromii</name>
    <dbReference type="NCBI Taxonomy" id="40518"/>
    <lineage>
        <taxon>Bacteria</taxon>
        <taxon>Bacillati</taxon>
        <taxon>Bacillota</taxon>
        <taxon>Clostridia</taxon>
        <taxon>Eubacteriales</taxon>
        <taxon>Oscillospiraceae</taxon>
        <taxon>Ruminococcus</taxon>
    </lineage>
</organism>
<name>A0A2N0UJ74_9FIRM</name>
<evidence type="ECO:0000256" key="5">
    <source>
        <dbReference type="SAM" id="SignalP"/>
    </source>
</evidence>
<dbReference type="PROSITE" id="PS51257">
    <property type="entry name" value="PROKAR_LIPOPROTEIN"/>
    <property type="match status" value="1"/>
</dbReference>
<dbReference type="Pfam" id="PF13416">
    <property type="entry name" value="SBP_bac_8"/>
    <property type="match status" value="1"/>
</dbReference>
<sequence>MKKILAILLAGMMTATALVGCGGGDASSKTDNGSKADNGSSDGAAKIEGSIVDDSYFGDEGTDSKPVTLKVWAPDAAVSLVKEQVEAFKKAYPKRKFKEISVVAQGEKDAATNILNDATTAADVFSFPSDQLNKLVDAGVISQVAFKDAVTEANDEGTVKAGTLNGTLYAYPETNDNGYYLVYDKSVVSDEQAQTLEGVLEACKKAGKKFIMNAGDGYYACTFAFTAGVKIDGLEKDGITQKFVKYDEDEAVATLQAFAKLIKDYRGTFQSLDVANIASGFAGGKCGAGIDGSWDTASNQKALGDNFGAAKLPTINVNGTDKQLISIFGYKYIGVNGSSKFPATAQILAHYLAGEECQLQRTEKLGWGPSNKKVQENKAVTGSPVLKAIGEQAKNACIQVNVANTFWDPMANLGNKIIADTCNPSDAAAMKKLLNETISNVRDEG</sequence>
<comment type="similarity">
    <text evidence="1">Belongs to the bacterial solute-binding protein 1 family.</text>
</comment>
<evidence type="ECO:0000256" key="3">
    <source>
        <dbReference type="ARBA" id="ARBA00022729"/>
    </source>
</evidence>
<keyword evidence="7" id="KW-1185">Reference proteome</keyword>
<dbReference type="AlphaFoldDB" id="A0A2N0UJ74"/>